<dbReference type="EMBL" id="CABVJE010000023">
    <property type="protein sequence ID" value="VVQ19382.1"/>
    <property type="molecule type" value="Genomic_DNA"/>
</dbReference>
<feature type="transmembrane region" description="Helical" evidence="1">
    <location>
        <begin position="59"/>
        <end position="81"/>
    </location>
</feature>
<proteinExistence type="predicted"/>
<dbReference type="Pfam" id="PF07331">
    <property type="entry name" value="TctB"/>
    <property type="match status" value="1"/>
</dbReference>
<dbReference type="InterPro" id="IPR009936">
    <property type="entry name" value="DUF1468"/>
</dbReference>
<feature type="transmembrane region" description="Helical" evidence="1">
    <location>
        <begin position="141"/>
        <end position="159"/>
    </location>
</feature>
<evidence type="ECO:0000313" key="4">
    <source>
        <dbReference type="Proteomes" id="UP000327191"/>
    </source>
</evidence>
<dbReference type="AlphaFoldDB" id="A0A5E7V5T5"/>
<reference evidence="3 4" key="1">
    <citation type="submission" date="2019-09" db="EMBL/GenBank/DDBJ databases">
        <authorList>
            <person name="Chandra G."/>
            <person name="Truman W A."/>
        </authorList>
    </citation>
    <scope>NUCLEOTIDE SEQUENCE [LARGE SCALE GENOMIC DNA]</scope>
    <source>
        <strain evidence="3">PS938</strain>
    </source>
</reference>
<gene>
    <name evidence="3" type="ORF">PS938_04709</name>
</gene>
<feature type="domain" description="DUF1468" evidence="2">
    <location>
        <begin position="28"/>
        <end position="168"/>
    </location>
</feature>
<evidence type="ECO:0000313" key="3">
    <source>
        <dbReference type="EMBL" id="VVQ19382.1"/>
    </source>
</evidence>
<evidence type="ECO:0000259" key="2">
    <source>
        <dbReference type="Pfam" id="PF07331"/>
    </source>
</evidence>
<feature type="transmembrane region" description="Helical" evidence="1">
    <location>
        <begin position="27"/>
        <end position="47"/>
    </location>
</feature>
<organism evidence="3 4">
    <name type="scientific">Pseudomonas fluorescens</name>
    <dbReference type="NCBI Taxonomy" id="294"/>
    <lineage>
        <taxon>Bacteria</taxon>
        <taxon>Pseudomonadati</taxon>
        <taxon>Pseudomonadota</taxon>
        <taxon>Gammaproteobacteria</taxon>
        <taxon>Pseudomonadales</taxon>
        <taxon>Pseudomonadaceae</taxon>
        <taxon>Pseudomonas</taxon>
    </lineage>
</organism>
<dbReference type="Proteomes" id="UP000327191">
    <property type="component" value="Unassembled WGS sequence"/>
</dbReference>
<keyword evidence="1" id="KW-1133">Transmembrane helix</keyword>
<name>A0A5E7V5T5_PSEFL</name>
<accession>A0A5E7V5T5</accession>
<feature type="transmembrane region" description="Helical" evidence="1">
    <location>
        <begin position="101"/>
        <end position="129"/>
    </location>
</feature>
<evidence type="ECO:0000256" key="1">
    <source>
        <dbReference type="SAM" id="Phobius"/>
    </source>
</evidence>
<keyword evidence="1" id="KW-0812">Transmembrane</keyword>
<keyword evidence="1" id="KW-0472">Membrane</keyword>
<sequence>MCGCAPCWSRSGCFEMATQRAVVPTQLAVGIGLIVISVVLAIGAYRFPPEMGFVILPAYVYPYVVAAFLGAVGLLLGYQAVSGGFRELDNDTATVPGGKTGAAWVTAGLVGVAVLINLIGFVLAAGLLFTCSARGFGSRHPLRDLAIGIALTLPIYWLFNAGLGVSLPSLINIWL</sequence>
<protein>
    <recommendedName>
        <fullName evidence="2">DUF1468 domain-containing protein</fullName>
    </recommendedName>
</protein>